<protein>
    <recommendedName>
        <fullName evidence="9">Zn(2)-C6 fungal-type domain-containing protein</fullName>
    </recommendedName>
</protein>
<dbReference type="PROSITE" id="PS00463">
    <property type="entry name" value="ZN2_CY6_FUNGAL_1"/>
    <property type="match status" value="1"/>
</dbReference>
<accession>A0A9W9J866</accession>
<dbReference type="InterPro" id="IPR007219">
    <property type="entry name" value="XnlR_reg_dom"/>
</dbReference>
<dbReference type="CDD" id="cd12148">
    <property type="entry name" value="fungal_TF_MHR"/>
    <property type="match status" value="1"/>
</dbReference>
<keyword evidence="5" id="KW-0238">DNA-binding</keyword>
<keyword evidence="11" id="KW-1185">Reference proteome</keyword>
<evidence type="ECO:0000256" key="2">
    <source>
        <dbReference type="ARBA" id="ARBA00022723"/>
    </source>
</evidence>
<organism evidence="10 11">
    <name type="scientific">Penicillium cf. viridicatum</name>
    <dbReference type="NCBI Taxonomy" id="2972119"/>
    <lineage>
        <taxon>Eukaryota</taxon>
        <taxon>Fungi</taxon>
        <taxon>Dikarya</taxon>
        <taxon>Ascomycota</taxon>
        <taxon>Pezizomycotina</taxon>
        <taxon>Eurotiomycetes</taxon>
        <taxon>Eurotiomycetidae</taxon>
        <taxon>Eurotiales</taxon>
        <taxon>Aspergillaceae</taxon>
        <taxon>Penicillium</taxon>
    </lineage>
</organism>
<reference evidence="10" key="1">
    <citation type="submission" date="2022-11" db="EMBL/GenBank/DDBJ databases">
        <authorList>
            <person name="Petersen C."/>
        </authorList>
    </citation>
    <scope>NUCLEOTIDE SEQUENCE</scope>
    <source>
        <strain evidence="10">IBT 20477</strain>
    </source>
</reference>
<dbReference type="InterPro" id="IPR036864">
    <property type="entry name" value="Zn2-C6_fun-type_DNA-bd_sf"/>
</dbReference>
<dbReference type="EMBL" id="JAPQKQ010000006">
    <property type="protein sequence ID" value="KAJ5192314.1"/>
    <property type="molecule type" value="Genomic_DNA"/>
</dbReference>
<evidence type="ECO:0000259" key="9">
    <source>
        <dbReference type="PROSITE" id="PS00463"/>
    </source>
</evidence>
<keyword evidence="2" id="KW-0479">Metal-binding</keyword>
<dbReference type="GO" id="GO:0000981">
    <property type="term" value="F:DNA-binding transcription factor activity, RNA polymerase II-specific"/>
    <property type="evidence" value="ECO:0007669"/>
    <property type="project" value="InterPro"/>
</dbReference>
<feature type="compositionally biased region" description="Basic residues" evidence="8">
    <location>
        <begin position="1"/>
        <end position="14"/>
    </location>
</feature>
<dbReference type="GO" id="GO:0045944">
    <property type="term" value="P:positive regulation of transcription by RNA polymerase II"/>
    <property type="evidence" value="ECO:0007669"/>
    <property type="project" value="TreeGrafter"/>
</dbReference>
<dbReference type="AlphaFoldDB" id="A0A9W9J866"/>
<dbReference type="GO" id="GO:0006351">
    <property type="term" value="P:DNA-templated transcription"/>
    <property type="evidence" value="ECO:0007669"/>
    <property type="project" value="InterPro"/>
</dbReference>
<keyword evidence="6" id="KW-0804">Transcription</keyword>
<evidence type="ECO:0000256" key="5">
    <source>
        <dbReference type="ARBA" id="ARBA00023125"/>
    </source>
</evidence>
<keyword evidence="7" id="KW-0539">Nucleus</keyword>
<feature type="region of interest" description="Disordered" evidence="8">
    <location>
        <begin position="1"/>
        <end position="34"/>
    </location>
</feature>
<feature type="compositionally biased region" description="Polar residues" evidence="8">
    <location>
        <begin position="24"/>
        <end position="33"/>
    </location>
</feature>
<proteinExistence type="predicted"/>
<evidence type="ECO:0000256" key="4">
    <source>
        <dbReference type="ARBA" id="ARBA00023015"/>
    </source>
</evidence>
<dbReference type="InterPro" id="IPR001138">
    <property type="entry name" value="Zn2Cys6_DnaBD"/>
</dbReference>
<dbReference type="Proteomes" id="UP001150942">
    <property type="component" value="Unassembled WGS sequence"/>
</dbReference>
<evidence type="ECO:0000256" key="7">
    <source>
        <dbReference type="ARBA" id="ARBA00023242"/>
    </source>
</evidence>
<gene>
    <name evidence="10" type="ORF">N7449_008456</name>
</gene>
<dbReference type="GO" id="GO:0043565">
    <property type="term" value="F:sequence-specific DNA binding"/>
    <property type="evidence" value="ECO:0007669"/>
    <property type="project" value="TreeGrafter"/>
</dbReference>
<keyword evidence="4" id="KW-0805">Transcription regulation</keyword>
<dbReference type="Gene3D" id="4.10.240.10">
    <property type="entry name" value="Zn(2)-C6 fungal-type DNA-binding domain"/>
    <property type="match status" value="1"/>
</dbReference>
<dbReference type="InterPro" id="IPR052202">
    <property type="entry name" value="Yeast_MetPath_Reg"/>
</dbReference>
<dbReference type="PANTHER" id="PTHR47782:SF7">
    <property type="entry name" value="PROTEIN STB5"/>
    <property type="match status" value="1"/>
</dbReference>
<feature type="domain" description="Zn(2)-C6 fungal-type" evidence="9">
    <location>
        <begin position="38"/>
        <end position="67"/>
    </location>
</feature>
<evidence type="ECO:0000256" key="3">
    <source>
        <dbReference type="ARBA" id="ARBA00022833"/>
    </source>
</evidence>
<dbReference type="Pfam" id="PF04082">
    <property type="entry name" value="Fungal_trans"/>
    <property type="match status" value="1"/>
</dbReference>
<dbReference type="GO" id="GO:0005634">
    <property type="term" value="C:nucleus"/>
    <property type="evidence" value="ECO:0007669"/>
    <property type="project" value="UniProtKB-SubCell"/>
</dbReference>
<evidence type="ECO:0000313" key="10">
    <source>
        <dbReference type="EMBL" id="KAJ5192314.1"/>
    </source>
</evidence>
<dbReference type="PANTHER" id="PTHR47782">
    <property type="entry name" value="ZN(II)2CYS6 TRANSCRIPTION FACTOR (EUROFUNG)-RELATED"/>
    <property type="match status" value="1"/>
</dbReference>
<dbReference type="OrthoDB" id="25921at2759"/>
<comment type="caution">
    <text evidence="10">The sequence shown here is derived from an EMBL/GenBank/DDBJ whole genome shotgun (WGS) entry which is preliminary data.</text>
</comment>
<dbReference type="SUPFAM" id="SSF57701">
    <property type="entry name" value="Zn2/Cys6 DNA-binding domain"/>
    <property type="match status" value="1"/>
</dbReference>
<evidence type="ECO:0000256" key="6">
    <source>
        <dbReference type="ARBA" id="ARBA00023163"/>
    </source>
</evidence>
<dbReference type="GO" id="GO:0008270">
    <property type="term" value="F:zinc ion binding"/>
    <property type="evidence" value="ECO:0007669"/>
    <property type="project" value="InterPro"/>
</dbReference>
<reference evidence="10" key="2">
    <citation type="journal article" date="2023" name="IMA Fungus">
        <title>Comparative genomic study of the Penicillium genus elucidates a diverse pangenome and 15 lateral gene transfer events.</title>
        <authorList>
            <person name="Petersen C."/>
            <person name="Sorensen T."/>
            <person name="Nielsen M.R."/>
            <person name="Sondergaard T.E."/>
            <person name="Sorensen J.L."/>
            <person name="Fitzpatrick D.A."/>
            <person name="Frisvad J.C."/>
            <person name="Nielsen K.L."/>
        </authorList>
    </citation>
    <scope>NUCLEOTIDE SEQUENCE</scope>
    <source>
        <strain evidence="10">IBT 20477</strain>
    </source>
</reference>
<evidence type="ECO:0000313" key="11">
    <source>
        <dbReference type="Proteomes" id="UP001150942"/>
    </source>
</evidence>
<dbReference type="CDD" id="cd00067">
    <property type="entry name" value="GAL4"/>
    <property type="match status" value="1"/>
</dbReference>
<keyword evidence="3" id="KW-0862">Zinc</keyword>
<comment type="subcellular location">
    <subcellularLocation>
        <location evidence="1">Nucleus</location>
    </subcellularLocation>
</comment>
<sequence>MEGAVHRFRVHRNNSKPERITRQGKPTNANGRRSSVPACRRCRQHKKRCSRTADGSCEQCQVAWVPCSLMEESVSPHTRERELRSRIDWLSRLVNDALPVGRSPIESVETGRDMALGSPIQSPPAEATIEIDCSESGFEESRTPKPEENVCLSVAASRKCLQAYFRHVHRSYPFMDSEFVLQDFDALCNKEADNDLLPQSAVPNRLYMIMAIGFTTLQRAGEVQNIEERDLQPCLKGVLCECVSRVDEQSAGTLLLLGLYLLFKPGDQDPRAIAGVLTNHALAVGLMSESPSCQTLSPRALELRRRLGWSVYVFTRMISISYGLPFAFPDNIMKIPLPSIMIHEYGSEEGHQYAIALQVSRHVISLRQLETRIINAIYDPNPGTSPQELRLQIEDWYTQGCLLSSSTLCEPDQLPFHTTITWLNVRYQNLLLLLYTPARADFATEENLPNLQGAAQQYIRLSLILHDHRHLPMNWITLCRLLSLAALFLYCTRQWAPAFDDIPEIPLLATLLEFFPSSWGAAHEASRILRRLADIITKQNSPLIARSQLSGSSVIDTSGLDTEMRLQSVQDELEALLSQTMGEASFYIWPLRSKVAERRVSHQSFTMDGLIAGLENAIPSNRVSVAHDGTLTPAENDMGESLLDTQWTNLWVM</sequence>
<name>A0A9W9J866_9EURO</name>
<evidence type="ECO:0000256" key="8">
    <source>
        <dbReference type="SAM" id="MobiDB-lite"/>
    </source>
</evidence>
<evidence type="ECO:0000256" key="1">
    <source>
        <dbReference type="ARBA" id="ARBA00004123"/>
    </source>
</evidence>